<name>A0A7S1QUF3_NEODS</name>
<dbReference type="AlphaFoldDB" id="A0A7S1QUF3"/>
<proteinExistence type="predicted"/>
<reference evidence="1" key="1">
    <citation type="submission" date="2021-01" db="EMBL/GenBank/DDBJ databases">
        <authorList>
            <person name="Corre E."/>
            <person name="Pelletier E."/>
            <person name="Niang G."/>
            <person name="Scheremetjew M."/>
            <person name="Finn R."/>
            <person name="Kale V."/>
            <person name="Holt S."/>
            <person name="Cochrane G."/>
            <person name="Meng A."/>
            <person name="Brown T."/>
            <person name="Cohen L."/>
        </authorList>
    </citation>
    <scope>NUCLEOTIDE SEQUENCE</scope>
    <source>
        <strain evidence="1">CCAP 1951/1</strain>
    </source>
</reference>
<dbReference type="EMBL" id="HBGF01047285">
    <property type="protein sequence ID" value="CAD9148668.1"/>
    <property type="molecule type" value="Transcribed_RNA"/>
</dbReference>
<gene>
    <name evidence="1" type="ORF">NDES1114_LOCUS31599</name>
</gene>
<accession>A0A7S1QUF3</accession>
<organism evidence="1">
    <name type="scientific">Neobodo designis</name>
    <name type="common">Flagellated protozoan</name>
    <name type="synonym">Bodo designis</name>
    <dbReference type="NCBI Taxonomy" id="312471"/>
    <lineage>
        <taxon>Eukaryota</taxon>
        <taxon>Discoba</taxon>
        <taxon>Euglenozoa</taxon>
        <taxon>Kinetoplastea</taxon>
        <taxon>Metakinetoplastina</taxon>
        <taxon>Neobodonida</taxon>
        <taxon>Neobodo</taxon>
    </lineage>
</organism>
<protein>
    <submittedName>
        <fullName evidence="1">Uncharacterized protein</fullName>
    </submittedName>
</protein>
<sequence length="170" mass="18415">MPPPPENWQNSEKWFHHVLDRAGVDAAGREALAQVGVTTVAAWDDAPASVFGTGSTLLSDEQFNNVTAVICEMERACENVELQETGAVLRIVLEEAGVPEAFPLFEARALMHPSQLTSLVAADAVLECVGGDEEAAERVLDVARLYEEEARSLLAEEDERRAAAEAEEPN</sequence>
<evidence type="ECO:0000313" key="1">
    <source>
        <dbReference type="EMBL" id="CAD9148668.1"/>
    </source>
</evidence>